<keyword evidence="2" id="KW-0472">Membrane</keyword>
<keyword evidence="2" id="KW-0812">Transmembrane</keyword>
<evidence type="ECO:0000313" key="4">
    <source>
        <dbReference type="Proteomes" id="UP000001396"/>
    </source>
</evidence>
<proteinExistence type="predicted"/>
<comment type="caution">
    <text evidence="3">The sequence shown here is derived from an EMBL/GenBank/DDBJ whole genome shotgun (WGS) entry which is preliminary data.</text>
</comment>
<gene>
    <name evidence="3" type="ORF">PPL_04611</name>
</gene>
<dbReference type="AlphaFoldDB" id="D3B821"/>
<keyword evidence="2" id="KW-1133">Transmembrane helix</keyword>
<feature type="region of interest" description="Disordered" evidence="1">
    <location>
        <begin position="1"/>
        <end position="23"/>
    </location>
</feature>
<name>D3B821_HETP5</name>
<feature type="transmembrane region" description="Helical" evidence="2">
    <location>
        <begin position="145"/>
        <end position="164"/>
    </location>
</feature>
<dbReference type="InParanoid" id="D3B821"/>
<evidence type="ECO:0000256" key="2">
    <source>
        <dbReference type="SAM" id="Phobius"/>
    </source>
</evidence>
<dbReference type="EMBL" id="ADBJ01000020">
    <property type="protein sequence ID" value="EFA82189.1"/>
    <property type="molecule type" value="Genomic_DNA"/>
</dbReference>
<organism evidence="3 4">
    <name type="scientific">Heterostelium pallidum (strain ATCC 26659 / Pp 5 / PN500)</name>
    <name type="common">Cellular slime mold</name>
    <name type="synonym">Polysphondylium pallidum</name>
    <dbReference type="NCBI Taxonomy" id="670386"/>
    <lineage>
        <taxon>Eukaryota</taxon>
        <taxon>Amoebozoa</taxon>
        <taxon>Evosea</taxon>
        <taxon>Eumycetozoa</taxon>
        <taxon>Dictyostelia</taxon>
        <taxon>Acytosteliales</taxon>
        <taxon>Acytosteliaceae</taxon>
        <taxon>Heterostelium</taxon>
    </lineage>
</organism>
<sequence>MKRNNAPPESIKHAVETQNSGEPEDVRFHREYIKKYNKDDQWKDVNNFVLHPTSYRFGSGGSSRESIGEMLSTLGHPIYMGPSATDYGPHIQPYVYFGQNQHHNQYIRQPYNQNQYHQNQYHHQQQQQMYNMGFYNQPWMHIHRFNVSGAFISFLYFVFVVFSAKTTSCFIVDTNIANLTKKVICTIQPVSIDQFH</sequence>
<dbReference type="RefSeq" id="XP_020434306.1">
    <property type="nucleotide sequence ID" value="XM_020575511.1"/>
</dbReference>
<accession>D3B821</accession>
<dbReference type="GeneID" id="31360098"/>
<dbReference type="Proteomes" id="UP000001396">
    <property type="component" value="Unassembled WGS sequence"/>
</dbReference>
<keyword evidence="4" id="KW-1185">Reference proteome</keyword>
<evidence type="ECO:0000256" key="1">
    <source>
        <dbReference type="SAM" id="MobiDB-lite"/>
    </source>
</evidence>
<evidence type="ECO:0000313" key="3">
    <source>
        <dbReference type="EMBL" id="EFA82189.1"/>
    </source>
</evidence>
<protein>
    <submittedName>
        <fullName evidence="3">Uncharacterized protein</fullName>
    </submittedName>
</protein>
<reference evidence="3 4" key="1">
    <citation type="journal article" date="2011" name="Genome Res.">
        <title>Phylogeny-wide analysis of social amoeba genomes highlights ancient origins for complex intercellular communication.</title>
        <authorList>
            <person name="Heidel A.J."/>
            <person name="Lawal H.M."/>
            <person name="Felder M."/>
            <person name="Schilde C."/>
            <person name="Helps N.R."/>
            <person name="Tunggal B."/>
            <person name="Rivero F."/>
            <person name="John U."/>
            <person name="Schleicher M."/>
            <person name="Eichinger L."/>
            <person name="Platzer M."/>
            <person name="Noegel A.A."/>
            <person name="Schaap P."/>
            <person name="Gloeckner G."/>
        </authorList>
    </citation>
    <scope>NUCLEOTIDE SEQUENCE [LARGE SCALE GENOMIC DNA]</scope>
    <source>
        <strain evidence="4">ATCC 26659 / Pp 5 / PN500</strain>
    </source>
</reference>